<dbReference type="Gene3D" id="3.90.25.10">
    <property type="entry name" value="UDP-galactose 4-epimerase, domain 1"/>
    <property type="match status" value="1"/>
</dbReference>
<dbReference type="Gene3D" id="3.40.50.720">
    <property type="entry name" value="NAD(P)-binding Rossmann-like Domain"/>
    <property type="match status" value="1"/>
</dbReference>
<evidence type="ECO:0000256" key="3">
    <source>
        <dbReference type="ARBA" id="ARBA00023002"/>
    </source>
</evidence>
<dbReference type="InterPro" id="IPR036291">
    <property type="entry name" value="NAD(P)-bd_dom_sf"/>
</dbReference>
<evidence type="ECO:0000259" key="4">
    <source>
        <dbReference type="Pfam" id="PF05368"/>
    </source>
</evidence>
<evidence type="ECO:0000256" key="1">
    <source>
        <dbReference type="ARBA" id="ARBA00005725"/>
    </source>
</evidence>
<keyword evidence="3" id="KW-0560">Oxidoreductase</keyword>
<dbReference type="OrthoDB" id="10000533at2759"/>
<evidence type="ECO:0000313" key="6">
    <source>
        <dbReference type="Proteomes" id="UP001152049"/>
    </source>
</evidence>
<reference evidence="5" key="1">
    <citation type="submission" date="2022-09" db="EMBL/GenBank/DDBJ databases">
        <title>Fusarium specimens isolated from Avocado Roots.</title>
        <authorList>
            <person name="Stajich J."/>
            <person name="Roper C."/>
            <person name="Heimlech-Rivalta G."/>
        </authorList>
    </citation>
    <scope>NUCLEOTIDE SEQUENCE</scope>
    <source>
        <strain evidence="5">CF00136</strain>
    </source>
</reference>
<dbReference type="SUPFAM" id="SSF51735">
    <property type="entry name" value="NAD(P)-binding Rossmann-fold domains"/>
    <property type="match status" value="1"/>
</dbReference>
<dbReference type="EMBL" id="JAOQAZ010000035">
    <property type="protein sequence ID" value="KAJ4248818.1"/>
    <property type="molecule type" value="Genomic_DNA"/>
</dbReference>
<dbReference type="PANTHER" id="PTHR47706:SF4">
    <property type="entry name" value="NMRA-LIKE DOMAIN-CONTAINING PROTEIN"/>
    <property type="match status" value="1"/>
</dbReference>
<comment type="caution">
    <text evidence="5">The sequence shown here is derived from an EMBL/GenBank/DDBJ whole genome shotgun (WGS) entry which is preliminary data.</text>
</comment>
<keyword evidence="2" id="KW-0521">NADP</keyword>
<dbReference type="PANTHER" id="PTHR47706">
    <property type="entry name" value="NMRA-LIKE FAMILY PROTEIN"/>
    <property type="match status" value="1"/>
</dbReference>
<feature type="domain" description="NmrA-like" evidence="4">
    <location>
        <begin position="3"/>
        <end position="228"/>
    </location>
</feature>
<name>A0A9W8V8B5_9HYPO</name>
<accession>A0A9W8V8B5</accession>
<gene>
    <name evidence="5" type="ORF">NW762_012656</name>
</gene>
<protein>
    <recommendedName>
        <fullName evidence="4">NmrA-like domain-containing protein</fullName>
    </recommendedName>
</protein>
<dbReference type="Proteomes" id="UP001152049">
    <property type="component" value="Unassembled WGS sequence"/>
</dbReference>
<dbReference type="InterPro" id="IPR051609">
    <property type="entry name" value="NmrA/Isoflavone_reductase-like"/>
</dbReference>
<keyword evidence="6" id="KW-1185">Reference proteome</keyword>
<sequence length="327" mass="36806">MVKIAIAGASSELAREILDRLVATGKHEIIALVRKDPSTFPDLPGVGWIQTSYEDKAELIGLLQGVHTVLCFFAVHMDPGSETQKRLINAAIEAGVKRYAPSEWATGVKLAGSLDVMSWYAGKVEVADYLENLNSKSKVIEYTRFQPGGFMDYLCHPFKTSRYLTTTAVNVDFEKQHAIVVEGTLDDKIVYTCAEDIANVVTRAIEYEGEWPVIGGISGNRITIRELLQIGEDIRRKPFTIDWLKLEDLAAGELKTNNYPRLPLPSIPKDQIEPFSKMVVIGTLISFHRGVWTVSDEWNQLLPDYKFTQANDLLEKVWKHHQKNDDE</sequence>
<organism evidence="5 6">
    <name type="scientific">Fusarium torreyae</name>
    <dbReference type="NCBI Taxonomy" id="1237075"/>
    <lineage>
        <taxon>Eukaryota</taxon>
        <taxon>Fungi</taxon>
        <taxon>Dikarya</taxon>
        <taxon>Ascomycota</taxon>
        <taxon>Pezizomycotina</taxon>
        <taxon>Sordariomycetes</taxon>
        <taxon>Hypocreomycetidae</taxon>
        <taxon>Hypocreales</taxon>
        <taxon>Nectriaceae</taxon>
        <taxon>Fusarium</taxon>
    </lineage>
</organism>
<evidence type="ECO:0000256" key="2">
    <source>
        <dbReference type="ARBA" id="ARBA00022857"/>
    </source>
</evidence>
<dbReference type="InterPro" id="IPR008030">
    <property type="entry name" value="NmrA-like"/>
</dbReference>
<evidence type="ECO:0000313" key="5">
    <source>
        <dbReference type="EMBL" id="KAJ4248818.1"/>
    </source>
</evidence>
<comment type="similarity">
    <text evidence="1">Belongs to the NmrA-type oxidoreductase family. Isoflavone reductase subfamily.</text>
</comment>
<dbReference type="GO" id="GO:0016491">
    <property type="term" value="F:oxidoreductase activity"/>
    <property type="evidence" value="ECO:0007669"/>
    <property type="project" value="UniProtKB-KW"/>
</dbReference>
<dbReference type="Pfam" id="PF05368">
    <property type="entry name" value="NmrA"/>
    <property type="match status" value="1"/>
</dbReference>
<proteinExistence type="inferred from homology"/>
<dbReference type="AlphaFoldDB" id="A0A9W8V8B5"/>